<evidence type="ECO:0000256" key="4">
    <source>
        <dbReference type="ARBA" id="ARBA00022801"/>
    </source>
</evidence>
<dbReference type="PANTHER" id="PTHR46471:SF2">
    <property type="entry name" value="CHITIN DEACETYLASE-RELATED"/>
    <property type="match status" value="1"/>
</dbReference>
<sequence length="1848" mass="208827">MANFSNEIHVRKKITTYGKTRRKIAHGNVFNNLTQETTTKYTSQNSKKDESRDNEISVDITLSNSQKSDSSFALPKDIYDFPSDEDSQNSEVISRSRLEPSQEGKISRSFQENDIQSKINAPLTRLRGKSAQNDFVKPKLKVNTKESSELTDTISDESQFNKQISIRRTSKLVRSISDSHNSLETHEKKYKDKDSTSIGTSDISESDKDNLKRKYATEKISPVASKVKENGKNVRQSMLNIKDDMKDLLSEINSSSTKGSIYLERKRGKSKSTSSHLQKTEKKRQQKLSNISPTTKLEKVKGKSRLTPLTNDPDVMVIEPKISAECHSIWKDLLGSANGDDQDVSEIPKLVRQNSLKLSTLTFDVNQLESKEAENLLPENSRRLRMIDSLVQKNQSYSSYDQLSTEELESGKESCSVSIVSFVSPNRSRSQSVDSEPASSQLVAQESQSSVSSLGVGTKITYSRQRSMLAEEDLTKDLAFELLTPSQDSARKRCRRGSVPKLKPLSSFHEDEDEEENSQVVIKSVHELRKSGAMKLFVDECTDLFDRINSPGEANSVRRSGLLDLASKMRNQNFVQQYLANSMEQQLFVGLNKEKDVISGFLIISILIVLLMEGPIVHLIPLLCRNGITKLITDLLDFELGIPRICKDRKINMSKLSQSLLIEHHNLLLQSPILDGQKLDKFSPRTVALICLKKLSHQSPETENSCGLYSEDLITKLFAIMKLTSSEKSSESTNNEVSFHLSLIAQCLQLHFTAAYNILNENKWINKYLPLLTDILEMTLSHEFFEAQIEILKITLQVTNQNPLAIEVFVRPSLILSLCKKFVSQYNFLNKDLTEVQFSIILDHLSLLLGVLMNFSESNQRVGECLQDFEHSDEDPLKDMITIFQENSENISQVSFLLICFFFKFLENQLSDHCPSQAESEQEVLKNVVLGYLSVTLGYLFLHPSIGNRLKDVKIKLLGCIEEFILIHKLADGKIVDEGNNSQIDTELNEEEDQIEAHKELTDRLECLVKRNAKRVWVMDETGIRIGCPLPEKVIVPSSVGELYTHSPEDRTSITVMETVNTAGGFVPPDDESWIPTTPKGYVTNEAMKEYLDHFIQYSNSGPTKPWTMLLLDGHICRRSEEFLLMAEQNNIHLQILSSYETNALQSLDVGVFRQWNQFQDKSILKALRELEYDYLISSFFHDVSGFRKEALKEKTIKSAFKKSGMWPISCKNALLSRSRYVGKQGKSNGRKRRHDEIESEQPSQPTEFEHDNIRPETNYEAAILIKEVSIYIQENLGSTFPAAYKEGLEAAHGLLLKANHQESQLANLEACVAEQRMRRTKAWKTIYSSGGINIGHWKAKISEKRDLKMRRPLGKSKDRFKLHKKEQKRVLEELRFQLRGIEENSSLRPPPDLQQALDFLIEERQLHWPLEGGSSDIEISLGIQYLDPIASPVDSKCEREVHDQDHLRADFESLTGSTISFSILEVLAIQNMLSKVEIWALHLHLASRSNLKTAGRVMNFEALNILTTIKLARANAHLDGIAGSPQLMGARRFLSEMKSKNTRVLPTFFEPNSPNIIEERQTSNGRCGPGLGSCTNCCSSEGYCGTGPEYCISPDCQYEYGPLCDANLKPSGPSTENIPRPLVGSVPYGGAGIFDCVTPGTVAFTFDDGPYLYTNDVLDKFKRYNAKATFFITGNNLGKGQIDTTPAWSDVIKRMVSEGHQVASHTWTHQSLDKIDSQTFHNQIIYNEMAFRNILGYFPSYIRPPYSQCQEDNCGSKLRRLGYHVVYFDVDTAGYLNTDVSQIQKSKDIWDATINAGNPSASNFLEIEHDIHYQIAYNLTDHILESIYSKGYRSVTVGECLGDPAEN</sequence>
<dbReference type="Gene3D" id="1.25.10.10">
    <property type="entry name" value="Leucine-rich Repeat Variant"/>
    <property type="match status" value="1"/>
</dbReference>
<gene>
    <name evidence="10" type="ORF">EPUL_000810</name>
</gene>
<feature type="compositionally biased region" description="Polar residues" evidence="8">
    <location>
        <begin position="60"/>
        <end position="71"/>
    </location>
</feature>
<dbReference type="GO" id="GO:0003676">
    <property type="term" value="F:nucleic acid binding"/>
    <property type="evidence" value="ECO:0007669"/>
    <property type="project" value="InterPro"/>
</dbReference>
<dbReference type="InterPro" id="IPR002509">
    <property type="entry name" value="NODB_dom"/>
</dbReference>
<keyword evidence="6" id="KW-0170">Cobalt</keyword>
<dbReference type="GO" id="GO:0005975">
    <property type="term" value="P:carbohydrate metabolic process"/>
    <property type="evidence" value="ECO:0007669"/>
    <property type="project" value="InterPro"/>
</dbReference>
<dbReference type="GO" id="GO:0046872">
    <property type="term" value="F:metal ion binding"/>
    <property type="evidence" value="ECO:0007669"/>
    <property type="project" value="UniProtKB-KW"/>
</dbReference>
<reference evidence="10 11" key="1">
    <citation type="submission" date="2017-10" db="EMBL/GenBank/DDBJ databases">
        <title>Development of genomic resources for the powdery mildew, Erysiphe pulchra.</title>
        <authorList>
            <person name="Wadl P.A."/>
            <person name="Mack B.M."/>
            <person name="Moore G."/>
            <person name="Beltz S.B."/>
        </authorList>
    </citation>
    <scope>NUCLEOTIDE SEQUENCE [LARGE SCALE GENOMIC DNA]</scope>
    <source>
        <strain evidence="10">Cflorida</strain>
    </source>
</reference>
<evidence type="ECO:0000256" key="2">
    <source>
        <dbReference type="ARBA" id="ARBA00022723"/>
    </source>
</evidence>
<evidence type="ECO:0000259" key="9">
    <source>
        <dbReference type="PROSITE" id="PS51677"/>
    </source>
</evidence>
<feature type="region of interest" description="Disordered" evidence="8">
    <location>
        <begin position="1222"/>
        <end position="1251"/>
    </location>
</feature>
<evidence type="ECO:0000256" key="7">
    <source>
        <dbReference type="SAM" id="Coils"/>
    </source>
</evidence>
<accession>A0A2S4Q173</accession>
<feature type="region of interest" description="Disordered" evidence="8">
    <location>
        <begin position="175"/>
        <end position="210"/>
    </location>
</feature>
<dbReference type="PROSITE" id="PS51677">
    <property type="entry name" value="NODB"/>
    <property type="match status" value="1"/>
</dbReference>
<dbReference type="InterPro" id="IPR011989">
    <property type="entry name" value="ARM-like"/>
</dbReference>
<feature type="compositionally biased region" description="Basic and acidic residues" evidence="8">
    <location>
        <begin position="181"/>
        <end position="195"/>
    </location>
</feature>
<keyword evidence="2" id="KW-0479">Metal-binding</keyword>
<evidence type="ECO:0000256" key="5">
    <source>
        <dbReference type="ARBA" id="ARBA00023277"/>
    </source>
</evidence>
<dbReference type="Pfam" id="PF07814">
    <property type="entry name" value="WAPL"/>
    <property type="match status" value="1"/>
</dbReference>
<feature type="region of interest" description="Disordered" evidence="8">
    <location>
        <begin position="426"/>
        <end position="447"/>
    </location>
</feature>
<feature type="domain" description="NodB homology" evidence="9">
    <location>
        <begin position="1641"/>
        <end position="1836"/>
    </location>
</feature>
<feature type="compositionally biased region" description="Basic and acidic residues" evidence="8">
    <location>
        <begin position="94"/>
        <end position="106"/>
    </location>
</feature>
<keyword evidence="4" id="KW-0378">Hydrolase</keyword>
<proteinExistence type="predicted"/>
<dbReference type="Pfam" id="PF01522">
    <property type="entry name" value="Polysacc_deac_1"/>
    <property type="match status" value="1"/>
</dbReference>
<organism evidence="10 11">
    <name type="scientific">Erysiphe pulchra</name>
    <dbReference type="NCBI Taxonomy" id="225359"/>
    <lineage>
        <taxon>Eukaryota</taxon>
        <taxon>Fungi</taxon>
        <taxon>Dikarya</taxon>
        <taxon>Ascomycota</taxon>
        <taxon>Pezizomycotina</taxon>
        <taxon>Leotiomycetes</taxon>
        <taxon>Erysiphales</taxon>
        <taxon>Erysiphaceae</taxon>
        <taxon>Erysiphe</taxon>
    </lineage>
</organism>
<dbReference type="Pfam" id="PF03184">
    <property type="entry name" value="DDE_1"/>
    <property type="match status" value="1"/>
</dbReference>
<evidence type="ECO:0000313" key="11">
    <source>
        <dbReference type="Proteomes" id="UP000237438"/>
    </source>
</evidence>
<dbReference type="Proteomes" id="UP000237438">
    <property type="component" value="Unassembled WGS sequence"/>
</dbReference>
<dbReference type="EMBL" id="PEDP01000038">
    <property type="protein sequence ID" value="POS88038.1"/>
    <property type="molecule type" value="Genomic_DNA"/>
</dbReference>
<dbReference type="Gene3D" id="3.20.20.370">
    <property type="entry name" value="Glycoside hydrolase/deacetylase"/>
    <property type="match status" value="1"/>
</dbReference>
<feature type="coiled-coil region" evidence="7">
    <location>
        <begin position="981"/>
        <end position="1008"/>
    </location>
</feature>
<keyword evidence="11" id="KW-1185">Reference proteome</keyword>
<feature type="non-terminal residue" evidence="10">
    <location>
        <position position="1848"/>
    </location>
</feature>
<dbReference type="GO" id="GO:0016810">
    <property type="term" value="F:hydrolase activity, acting on carbon-nitrogen (but not peptide) bonds"/>
    <property type="evidence" value="ECO:0007669"/>
    <property type="project" value="InterPro"/>
</dbReference>
<dbReference type="SUPFAM" id="SSF88713">
    <property type="entry name" value="Glycoside hydrolase/deacetylase"/>
    <property type="match status" value="1"/>
</dbReference>
<dbReference type="STRING" id="225359.A0A2S4Q173"/>
<dbReference type="InterPro" id="IPR022771">
    <property type="entry name" value="WAPL_C"/>
</dbReference>
<comment type="cofactor">
    <cofactor evidence="1">
        <name>Co(2+)</name>
        <dbReference type="ChEBI" id="CHEBI:48828"/>
    </cofactor>
</comment>
<feature type="region of interest" description="Disordered" evidence="8">
    <location>
        <begin position="260"/>
        <end position="293"/>
    </location>
</feature>
<dbReference type="PANTHER" id="PTHR46471">
    <property type="entry name" value="CHITIN DEACETYLASE"/>
    <property type="match status" value="1"/>
</dbReference>
<dbReference type="InterPro" id="IPR011330">
    <property type="entry name" value="Glyco_hydro/deAcase_b/a-brl"/>
</dbReference>
<dbReference type="InterPro" id="IPR004875">
    <property type="entry name" value="DDE_SF_endonuclease_dom"/>
</dbReference>
<evidence type="ECO:0000256" key="3">
    <source>
        <dbReference type="ARBA" id="ARBA00022729"/>
    </source>
</evidence>
<keyword evidence="7" id="KW-0175">Coiled coil</keyword>
<dbReference type="OrthoDB" id="78088at2759"/>
<feature type="compositionally biased region" description="Polar residues" evidence="8">
    <location>
        <begin position="35"/>
        <end position="45"/>
    </location>
</feature>
<evidence type="ECO:0000256" key="6">
    <source>
        <dbReference type="ARBA" id="ARBA00023285"/>
    </source>
</evidence>
<keyword evidence="5" id="KW-0119">Carbohydrate metabolism</keyword>
<protein>
    <recommendedName>
        <fullName evidence="9">NodB homology domain-containing protein</fullName>
    </recommendedName>
</protein>
<evidence type="ECO:0000256" key="8">
    <source>
        <dbReference type="SAM" id="MobiDB-lite"/>
    </source>
</evidence>
<comment type="caution">
    <text evidence="10">The sequence shown here is derived from an EMBL/GenBank/DDBJ whole genome shotgun (WGS) entry which is preliminary data.</text>
</comment>
<feature type="compositionally biased region" description="Basic and acidic residues" evidence="8">
    <location>
        <begin position="46"/>
        <end position="55"/>
    </location>
</feature>
<keyword evidence="3" id="KW-0732">Signal</keyword>
<evidence type="ECO:0000256" key="1">
    <source>
        <dbReference type="ARBA" id="ARBA00001941"/>
    </source>
</evidence>
<evidence type="ECO:0000313" key="10">
    <source>
        <dbReference type="EMBL" id="POS88038.1"/>
    </source>
</evidence>
<name>A0A2S4Q173_9PEZI</name>
<dbReference type="CDD" id="cd10951">
    <property type="entry name" value="CE4_ClCDA_like"/>
    <property type="match status" value="1"/>
</dbReference>
<feature type="region of interest" description="Disordered" evidence="8">
    <location>
        <begin position="35"/>
        <end position="111"/>
    </location>
</feature>
<dbReference type="CDD" id="cd00035">
    <property type="entry name" value="ChtBD1"/>
    <property type="match status" value="1"/>
</dbReference>